<keyword evidence="2" id="KW-1185">Reference proteome</keyword>
<reference evidence="1 2" key="1">
    <citation type="journal article" date="2020" name="Phytopathology">
        <title>Genome Sequence Resources of Colletotrichum truncatum, C. plurivorum, C. musicola, and C. sojae: Four Species Pathogenic to Soybean (Glycine max).</title>
        <authorList>
            <person name="Rogerio F."/>
            <person name="Boufleur T.R."/>
            <person name="Ciampi-Guillardi M."/>
            <person name="Sukno S.A."/>
            <person name="Thon M.R."/>
            <person name="Massola Junior N.S."/>
            <person name="Baroncelli R."/>
        </authorList>
    </citation>
    <scope>NUCLEOTIDE SEQUENCE [LARGE SCALE GENOMIC DNA]</scope>
    <source>
        <strain evidence="1 2">CMES1059</strain>
    </source>
</reference>
<evidence type="ECO:0000313" key="1">
    <source>
        <dbReference type="EMBL" id="KAL0936851.1"/>
    </source>
</evidence>
<gene>
    <name evidence="1" type="ORF">CTRU02_209067</name>
</gene>
<sequence>MSSNEAPTGEYQDSEYVSRPSQRGQPISVQADDAKVEDPIDARTADTDEQLERDDKEAIDKSNILDERTRHAKPSGQYREPGDTEGLERDRLE</sequence>
<organism evidence="1 2">
    <name type="scientific">Colletotrichum truncatum</name>
    <name type="common">Anthracnose fungus</name>
    <name type="synonym">Colletotrichum capsici</name>
    <dbReference type="NCBI Taxonomy" id="5467"/>
    <lineage>
        <taxon>Eukaryota</taxon>
        <taxon>Fungi</taxon>
        <taxon>Dikarya</taxon>
        <taxon>Ascomycota</taxon>
        <taxon>Pezizomycotina</taxon>
        <taxon>Sordariomycetes</taxon>
        <taxon>Hypocreomycetidae</taxon>
        <taxon>Glomerellales</taxon>
        <taxon>Glomerellaceae</taxon>
        <taxon>Colletotrichum</taxon>
        <taxon>Colletotrichum truncatum species complex</taxon>
    </lineage>
</organism>
<protein>
    <submittedName>
        <fullName evidence="1">Uncharacterized protein</fullName>
    </submittedName>
</protein>
<proteinExistence type="predicted"/>
<evidence type="ECO:0000313" key="2">
    <source>
        <dbReference type="Proteomes" id="UP000805649"/>
    </source>
</evidence>
<dbReference type="Proteomes" id="UP000805649">
    <property type="component" value="Unassembled WGS sequence"/>
</dbReference>
<name>A0ACC3YY59_COLTU</name>
<comment type="caution">
    <text evidence="1">The sequence shown here is derived from an EMBL/GenBank/DDBJ whole genome shotgun (WGS) entry which is preliminary data.</text>
</comment>
<dbReference type="EMBL" id="VUJX02000005">
    <property type="protein sequence ID" value="KAL0936851.1"/>
    <property type="molecule type" value="Genomic_DNA"/>
</dbReference>
<accession>A0ACC3YY59</accession>